<accession>A0A455BGV9</accession>
<evidence type="ECO:0000313" key="2">
    <source>
        <dbReference type="RefSeq" id="XP_028348195.1"/>
    </source>
</evidence>
<proteinExistence type="predicted"/>
<dbReference type="GeneID" id="114486629"/>
<organism evidence="1 2">
    <name type="scientific">Physeter macrocephalus</name>
    <name type="common">Sperm whale</name>
    <name type="synonym">Physeter catodon</name>
    <dbReference type="NCBI Taxonomy" id="9755"/>
    <lineage>
        <taxon>Eukaryota</taxon>
        <taxon>Metazoa</taxon>
        <taxon>Chordata</taxon>
        <taxon>Craniata</taxon>
        <taxon>Vertebrata</taxon>
        <taxon>Euteleostomi</taxon>
        <taxon>Mammalia</taxon>
        <taxon>Eutheria</taxon>
        <taxon>Laurasiatheria</taxon>
        <taxon>Artiodactyla</taxon>
        <taxon>Whippomorpha</taxon>
        <taxon>Cetacea</taxon>
        <taxon>Odontoceti</taxon>
        <taxon>Physeteridae</taxon>
        <taxon>Physeter</taxon>
    </lineage>
</organism>
<dbReference type="Proteomes" id="UP000248484">
    <property type="component" value="Chromosome 7"/>
</dbReference>
<evidence type="ECO:0000313" key="1">
    <source>
        <dbReference type="Proteomes" id="UP000248484"/>
    </source>
</evidence>
<dbReference type="AlphaFoldDB" id="A0A455BGV9"/>
<sequence>MPGSGAPSWLLPAGVPAPLRGLGGGRPLLPGRIPHTSSSPAARVLWEPRWLGDLAGLHLRLQPPSPRQPLTFMPSGASNKHHLQRHLCSHQPPSAEQLPDDRAPFMLPTHLRPPGAGPGQPAWSRVALGAVATNTSAAPGAWHLVIPAGRVSALLHSRALDPAQAPAMPGSCTCSHTGPRKCGPPWGQTAPPAPRRLLRGAMIFLPGSHSQTLGGLLASLSPKFLLWTECVCPHPPNSC</sequence>
<name>A0A455BGV9_PHYMC</name>
<protein>
    <submittedName>
        <fullName evidence="2">Uncharacterized protein isoform X3</fullName>
    </submittedName>
</protein>
<reference evidence="2" key="1">
    <citation type="submission" date="2025-08" db="UniProtKB">
        <authorList>
            <consortium name="RefSeq"/>
        </authorList>
    </citation>
    <scope>IDENTIFICATION</scope>
    <source>
        <tissue evidence="2">Muscle</tissue>
    </source>
</reference>
<dbReference type="RefSeq" id="XP_028348195.1">
    <property type="nucleotide sequence ID" value="XM_028492394.1"/>
</dbReference>
<keyword evidence="1" id="KW-1185">Reference proteome</keyword>
<gene>
    <name evidence="2" type="primary">LOC114486629</name>
</gene>